<dbReference type="AlphaFoldDB" id="A0A840S078"/>
<dbReference type="Gene3D" id="3.30.1380.10">
    <property type="match status" value="1"/>
</dbReference>
<dbReference type="Proteomes" id="UP000571084">
    <property type="component" value="Unassembled WGS sequence"/>
</dbReference>
<dbReference type="SUPFAM" id="SSF55166">
    <property type="entry name" value="Hedgehog/DD-peptidase"/>
    <property type="match status" value="1"/>
</dbReference>
<feature type="domain" description="Peptidase M15C" evidence="1">
    <location>
        <begin position="202"/>
        <end position="284"/>
    </location>
</feature>
<dbReference type="Pfam" id="PF13539">
    <property type="entry name" value="Peptidase_M15_4"/>
    <property type="match status" value="1"/>
</dbReference>
<gene>
    <name evidence="2" type="ORF">HNR39_004158</name>
</gene>
<name>A0A840S078_9BURK</name>
<dbReference type="EMBL" id="JACHHQ010000012">
    <property type="protein sequence ID" value="MBB5202294.1"/>
    <property type="molecule type" value="Genomic_DNA"/>
</dbReference>
<dbReference type="InterPro" id="IPR009045">
    <property type="entry name" value="Zn_M74/Hedgehog-like"/>
</dbReference>
<sequence length="332" mass="36814">MKLVAKTELCTADDLKGLQVLRVAGVSALCLHEARYRSEIGRARRWLPLAVRVFFLLLISGSHLEVFAVNPVATEHNVIAQAAGDDRITAIDDARCASLKSAHVVTEPKVTERKGPNVSVDCSRLQIVRFSYLGFDDKVHADGKIMVMGAAAPEVRKIFDLLLARRFPLARARLMDNYQGDDDAAMADNNSSAFNNRVITGGGAPSLHAYGLAIDINPVQNPYVHRAANGQDMVSPPAAKPYTKRLPIRRGMVDDQIVNIFATHGFIIWGGNWHQPIDYQHFQVSRKTAEHLAGLGIKEGRAYFEQSVVRYRRCMDRRPKVFQVGKVCALTE</sequence>
<protein>
    <recommendedName>
        <fullName evidence="1">Peptidase M15C domain-containing protein</fullName>
    </recommendedName>
</protein>
<organism evidence="2 3">
    <name type="scientific">Glaciimonas immobilis</name>
    <dbReference type="NCBI Taxonomy" id="728004"/>
    <lineage>
        <taxon>Bacteria</taxon>
        <taxon>Pseudomonadati</taxon>
        <taxon>Pseudomonadota</taxon>
        <taxon>Betaproteobacteria</taxon>
        <taxon>Burkholderiales</taxon>
        <taxon>Oxalobacteraceae</taxon>
        <taxon>Glaciimonas</taxon>
    </lineage>
</organism>
<evidence type="ECO:0000313" key="2">
    <source>
        <dbReference type="EMBL" id="MBB5202294.1"/>
    </source>
</evidence>
<proteinExistence type="predicted"/>
<dbReference type="RefSeq" id="WP_168056445.1">
    <property type="nucleotide sequence ID" value="NZ_JAAOZT010000009.1"/>
</dbReference>
<keyword evidence="3" id="KW-1185">Reference proteome</keyword>
<evidence type="ECO:0000313" key="3">
    <source>
        <dbReference type="Proteomes" id="UP000571084"/>
    </source>
</evidence>
<accession>A0A840S078</accession>
<reference evidence="2 3" key="1">
    <citation type="submission" date="2020-08" db="EMBL/GenBank/DDBJ databases">
        <title>Genomic Encyclopedia of Type Strains, Phase IV (KMG-IV): sequencing the most valuable type-strain genomes for metagenomic binning, comparative biology and taxonomic classification.</title>
        <authorList>
            <person name="Goeker M."/>
        </authorList>
    </citation>
    <scope>NUCLEOTIDE SEQUENCE [LARGE SCALE GENOMIC DNA]</scope>
    <source>
        <strain evidence="2 3">DSM 23240</strain>
    </source>
</reference>
<dbReference type="InterPro" id="IPR039561">
    <property type="entry name" value="Peptidase_M15C"/>
</dbReference>
<dbReference type="GO" id="GO:0008233">
    <property type="term" value="F:peptidase activity"/>
    <property type="evidence" value="ECO:0007669"/>
    <property type="project" value="InterPro"/>
</dbReference>
<comment type="caution">
    <text evidence="2">The sequence shown here is derived from an EMBL/GenBank/DDBJ whole genome shotgun (WGS) entry which is preliminary data.</text>
</comment>
<evidence type="ECO:0000259" key="1">
    <source>
        <dbReference type="Pfam" id="PF13539"/>
    </source>
</evidence>